<dbReference type="SMART" id="SM00702">
    <property type="entry name" value="P4Hc"/>
    <property type="match status" value="1"/>
</dbReference>
<dbReference type="eggNOG" id="COG3751">
    <property type="taxonomic scope" value="Bacteria"/>
</dbReference>
<keyword evidence="2" id="KW-0479">Metal-binding</keyword>
<keyword evidence="4" id="KW-0223">Dioxygenase</keyword>
<proteinExistence type="predicted"/>
<evidence type="ECO:0000256" key="6">
    <source>
        <dbReference type="ARBA" id="ARBA00023004"/>
    </source>
</evidence>
<dbReference type="InterPro" id="IPR044862">
    <property type="entry name" value="Pro_4_hyd_alph_FE2OG_OXY"/>
</dbReference>
<dbReference type="InterPro" id="IPR029063">
    <property type="entry name" value="SAM-dependent_MTases_sf"/>
</dbReference>
<dbReference type="eggNOG" id="COG0457">
    <property type="taxonomic scope" value="Bacteria"/>
</dbReference>
<evidence type="ECO:0000256" key="3">
    <source>
        <dbReference type="ARBA" id="ARBA00022896"/>
    </source>
</evidence>
<dbReference type="InterPro" id="IPR006620">
    <property type="entry name" value="Pro_4_hyd_alph"/>
</dbReference>
<comment type="cofactor">
    <cofactor evidence="1">
        <name>L-ascorbate</name>
        <dbReference type="ChEBI" id="CHEBI:38290"/>
    </cofactor>
</comment>
<name>B8HX71_CYAP4</name>
<evidence type="ECO:0000256" key="2">
    <source>
        <dbReference type="ARBA" id="ARBA00022723"/>
    </source>
</evidence>
<dbReference type="Pfam" id="PF13640">
    <property type="entry name" value="2OG-FeII_Oxy_3"/>
    <property type="match status" value="1"/>
</dbReference>
<gene>
    <name evidence="8" type="ordered locus">Cyan7425_2404</name>
</gene>
<dbReference type="PANTHER" id="PTHR12907">
    <property type="entry name" value="EGL NINE HOMOLOG-RELATED"/>
    <property type="match status" value="1"/>
</dbReference>
<dbReference type="GO" id="GO:0031543">
    <property type="term" value="F:peptidyl-proline dioxygenase activity"/>
    <property type="evidence" value="ECO:0007669"/>
    <property type="project" value="TreeGrafter"/>
</dbReference>
<dbReference type="EMBL" id="CP001344">
    <property type="protein sequence ID" value="ACL44762.1"/>
    <property type="molecule type" value="Genomic_DNA"/>
</dbReference>
<evidence type="ECO:0000259" key="7">
    <source>
        <dbReference type="PROSITE" id="PS51471"/>
    </source>
</evidence>
<dbReference type="Gene3D" id="2.60.120.620">
    <property type="entry name" value="q2cbj1_9rhob like domain"/>
    <property type="match status" value="1"/>
</dbReference>
<accession>B8HX71</accession>
<keyword evidence="6" id="KW-0408">Iron</keyword>
<feature type="domain" description="Fe2OG dioxygenase" evidence="7">
    <location>
        <begin position="343"/>
        <end position="457"/>
    </location>
</feature>
<dbReference type="KEGG" id="cyn:Cyan7425_2404"/>
<evidence type="ECO:0000313" key="8">
    <source>
        <dbReference type="EMBL" id="ACL44762.1"/>
    </source>
</evidence>
<dbReference type="GO" id="GO:0008198">
    <property type="term" value="F:ferrous iron binding"/>
    <property type="evidence" value="ECO:0007669"/>
    <property type="project" value="TreeGrafter"/>
</dbReference>
<dbReference type="SUPFAM" id="SSF53335">
    <property type="entry name" value="S-adenosyl-L-methionine-dependent methyltransferases"/>
    <property type="match status" value="1"/>
</dbReference>
<dbReference type="OrthoDB" id="146908at2"/>
<dbReference type="HOGENOM" id="CLU_598158_0_0_3"/>
<keyword evidence="5" id="KW-0560">Oxidoreductase</keyword>
<dbReference type="PROSITE" id="PS51471">
    <property type="entry name" value="FE2OG_OXY"/>
    <property type="match status" value="1"/>
</dbReference>
<keyword evidence="3" id="KW-0847">Vitamin C</keyword>
<evidence type="ECO:0000256" key="4">
    <source>
        <dbReference type="ARBA" id="ARBA00022964"/>
    </source>
</evidence>
<organism evidence="8">
    <name type="scientific">Cyanothece sp. (strain PCC 7425 / ATCC 29141)</name>
    <dbReference type="NCBI Taxonomy" id="395961"/>
    <lineage>
        <taxon>Bacteria</taxon>
        <taxon>Bacillati</taxon>
        <taxon>Cyanobacteriota</taxon>
        <taxon>Cyanophyceae</taxon>
        <taxon>Gomontiellales</taxon>
        <taxon>Cyanothecaceae</taxon>
        <taxon>Cyanothece</taxon>
    </lineage>
</organism>
<evidence type="ECO:0000256" key="5">
    <source>
        <dbReference type="ARBA" id="ARBA00023002"/>
    </source>
</evidence>
<protein>
    <submittedName>
        <fullName evidence="8">Prolyl 4-hydroxylase alpha subunit</fullName>
    </submittedName>
</protein>
<dbReference type="InterPro" id="IPR005123">
    <property type="entry name" value="Oxoglu/Fe-dep_dioxygenase_dom"/>
</dbReference>
<dbReference type="GO" id="GO:0031418">
    <property type="term" value="F:L-ascorbic acid binding"/>
    <property type="evidence" value="ECO:0007669"/>
    <property type="project" value="UniProtKB-KW"/>
</dbReference>
<reference evidence="8" key="1">
    <citation type="submission" date="2009-01" db="EMBL/GenBank/DDBJ databases">
        <title>Complete sequence of chromosome Cyanothece sp. PCC 7425.</title>
        <authorList>
            <consortium name="US DOE Joint Genome Institute"/>
            <person name="Lucas S."/>
            <person name="Copeland A."/>
            <person name="Lapidus A."/>
            <person name="Glavina del Rio T."/>
            <person name="Dalin E."/>
            <person name="Tice H."/>
            <person name="Bruce D."/>
            <person name="Goodwin L."/>
            <person name="Pitluck S."/>
            <person name="Sims D."/>
            <person name="Meineke L."/>
            <person name="Brettin T."/>
            <person name="Detter J.C."/>
            <person name="Han C."/>
            <person name="Larimer F."/>
            <person name="Land M."/>
            <person name="Hauser L."/>
            <person name="Kyrpides N."/>
            <person name="Ovchinnikova G."/>
            <person name="Liberton M."/>
            <person name="Stoeckel J."/>
            <person name="Banerjee A."/>
            <person name="Singh A."/>
            <person name="Page L."/>
            <person name="Sato H."/>
            <person name="Zhao L."/>
            <person name="Sherman L."/>
            <person name="Pakrasi H."/>
            <person name="Richardson P."/>
        </authorList>
    </citation>
    <scope>NUCLEOTIDE SEQUENCE</scope>
    <source>
        <strain evidence="8">PCC 7425</strain>
    </source>
</reference>
<dbReference type="InterPro" id="IPR051559">
    <property type="entry name" value="HIF_prolyl_hydroxylases"/>
</dbReference>
<evidence type="ECO:0000256" key="1">
    <source>
        <dbReference type="ARBA" id="ARBA00001961"/>
    </source>
</evidence>
<dbReference type="Gene3D" id="3.40.50.150">
    <property type="entry name" value="Vaccinia Virus protein VP39"/>
    <property type="match status" value="1"/>
</dbReference>
<dbReference type="PANTHER" id="PTHR12907:SF26">
    <property type="entry name" value="HIF PROLYL HYDROXYLASE, ISOFORM C"/>
    <property type="match status" value="1"/>
</dbReference>
<dbReference type="STRING" id="395961.Cyan7425_2404"/>
<dbReference type="GO" id="GO:0071456">
    <property type="term" value="P:cellular response to hypoxia"/>
    <property type="evidence" value="ECO:0007669"/>
    <property type="project" value="TreeGrafter"/>
</dbReference>
<dbReference type="AlphaFoldDB" id="B8HX71"/>
<sequence length="457" mass="52543">MDYCSFIEQLPELYYHWGEEFQKPKDERFQQLLDQINGFTSASVLQLLNFAVSCLKPNEVYCELGCGSGAHLIGALLNHDVLAYAVVGAPVPERPNLELETLHNLNRFDLQEQVCIWEGGVQDFFLSLRELDSSDKIGVLFCNGFSDYRTQLLALLSARPFLADGALLILSDRNWSAIHQASWDFMVTHPECQLLLDLPTPISGHRTFWNGLQILLWTGNSTLLPDLNHYEQMSQQNIIRADPLQLEFTPQPPLLFAPEVVQFENFLSPEDLEKVRDFVRLQQEHFLDSALMGNRQNVQTQVRQSKLLYLEDFPEFKAWFQRFLLAKLPAALQQLQHPEFMVSGMEMQLTLHGDGCYYGIHPDTTFTEVAKVARREITFVYYFCLEPGGFSGGELRMYPTQICDRQGFTSADFKVIEPLHNSLIFFNSRCYHEVMPVVCPGNRFDQGRFTINGWIYP</sequence>